<name>A0ABT8XLH8_9HYPH</name>
<dbReference type="PANTHER" id="PTHR44688:SF16">
    <property type="entry name" value="DNA-BINDING TRANSCRIPTIONAL ACTIVATOR DEVR_DOSR"/>
    <property type="match status" value="1"/>
</dbReference>
<dbReference type="PRINTS" id="PR00038">
    <property type="entry name" value="HTHLUXR"/>
</dbReference>
<keyword evidence="6" id="KW-1185">Reference proteome</keyword>
<dbReference type="InterPro" id="IPR000792">
    <property type="entry name" value="Tscrpt_reg_LuxR_C"/>
</dbReference>
<dbReference type="InterPro" id="IPR036388">
    <property type="entry name" value="WH-like_DNA-bd_sf"/>
</dbReference>
<evidence type="ECO:0000256" key="2">
    <source>
        <dbReference type="ARBA" id="ARBA00023125"/>
    </source>
</evidence>
<dbReference type="Pfam" id="PF03472">
    <property type="entry name" value="Autoind_bind"/>
    <property type="match status" value="1"/>
</dbReference>
<dbReference type="PROSITE" id="PS50043">
    <property type="entry name" value="HTH_LUXR_2"/>
    <property type="match status" value="1"/>
</dbReference>
<dbReference type="Proteomes" id="UP001177080">
    <property type="component" value="Unassembled WGS sequence"/>
</dbReference>
<dbReference type="Gene3D" id="1.10.10.10">
    <property type="entry name" value="Winged helix-like DNA-binding domain superfamily/Winged helix DNA-binding domain"/>
    <property type="match status" value="1"/>
</dbReference>
<dbReference type="Gene3D" id="3.30.450.80">
    <property type="entry name" value="Transcription factor LuxR-like, autoinducer-binding domain"/>
    <property type="match status" value="1"/>
</dbReference>
<dbReference type="Pfam" id="PF00196">
    <property type="entry name" value="GerE"/>
    <property type="match status" value="1"/>
</dbReference>
<gene>
    <name evidence="5" type="ORF">GB928_025690</name>
</gene>
<evidence type="ECO:0000259" key="4">
    <source>
        <dbReference type="PROSITE" id="PS50043"/>
    </source>
</evidence>
<dbReference type="PANTHER" id="PTHR44688">
    <property type="entry name" value="DNA-BINDING TRANSCRIPTIONAL ACTIVATOR DEVR_DOSR"/>
    <property type="match status" value="1"/>
</dbReference>
<proteinExistence type="predicted"/>
<dbReference type="InterPro" id="IPR016032">
    <property type="entry name" value="Sig_transdc_resp-reg_C-effctor"/>
</dbReference>
<keyword evidence="2" id="KW-0238">DNA-binding</keyword>
<evidence type="ECO:0000256" key="3">
    <source>
        <dbReference type="ARBA" id="ARBA00023163"/>
    </source>
</evidence>
<sequence length="245" mass="27720">MSNDIANAMFEFIECARCADNEEAILKGLTVSASFFGIEMFAISGIPKANERIDPYFIGHQWPVGWFERYLSQNYVHTDPVIRRSLRTDDMFLWSETVCNDDMPAKSKLVMDEAAEYGMRDGLSVPIHAAEGMQGIVSFAGHTVELPLEHRNALHVIAIYAHNYLRNLIKRKARVAPRVSITLTPRERECIAWCADGKTDWEIGQILDRSERTIRHLIDSAASKLEAVNRPQAVAEAFRQGILKL</sequence>
<dbReference type="InterPro" id="IPR036693">
    <property type="entry name" value="TF_LuxR_autoind-bd_dom_sf"/>
</dbReference>
<dbReference type="EMBL" id="WHSC02000014">
    <property type="protein sequence ID" value="MDO6124585.1"/>
    <property type="molecule type" value="Genomic_DNA"/>
</dbReference>
<keyword evidence="1" id="KW-0805">Transcription regulation</keyword>
<feature type="domain" description="HTH luxR-type" evidence="4">
    <location>
        <begin position="176"/>
        <end position="241"/>
    </location>
</feature>
<dbReference type="SMART" id="SM00421">
    <property type="entry name" value="HTH_LUXR"/>
    <property type="match status" value="1"/>
</dbReference>
<dbReference type="InterPro" id="IPR005143">
    <property type="entry name" value="TF_LuxR_autoind-bd_dom"/>
</dbReference>
<dbReference type="CDD" id="cd06170">
    <property type="entry name" value="LuxR_C_like"/>
    <property type="match status" value="1"/>
</dbReference>
<reference evidence="5" key="1">
    <citation type="submission" date="2022-04" db="EMBL/GenBank/DDBJ databases">
        <title>Shinella lacus sp. nov., a novel member of the genus Shinella from water.</title>
        <authorList>
            <person name="Deng Y."/>
        </authorList>
    </citation>
    <scope>NUCLEOTIDE SEQUENCE</scope>
    <source>
        <strain evidence="5">JCM 31239</strain>
    </source>
</reference>
<dbReference type="SUPFAM" id="SSF46894">
    <property type="entry name" value="C-terminal effector domain of the bipartite response regulators"/>
    <property type="match status" value="1"/>
</dbReference>
<accession>A0ABT8XLH8</accession>
<evidence type="ECO:0000313" key="5">
    <source>
        <dbReference type="EMBL" id="MDO6124585.1"/>
    </source>
</evidence>
<protein>
    <submittedName>
        <fullName evidence="5">LuxR family transcriptional regulator</fullName>
    </submittedName>
</protein>
<dbReference type="SUPFAM" id="SSF75516">
    <property type="entry name" value="Pheromone-binding domain of LuxR-like quorum-sensing transcription factors"/>
    <property type="match status" value="1"/>
</dbReference>
<dbReference type="RefSeq" id="WP_244763913.1">
    <property type="nucleotide sequence ID" value="NZ_JALJCJ010000010.1"/>
</dbReference>
<evidence type="ECO:0000256" key="1">
    <source>
        <dbReference type="ARBA" id="ARBA00023015"/>
    </source>
</evidence>
<evidence type="ECO:0000313" key="6">
    <source>
        <dbReference type="Proteomes" id="UP001177080"/>
    </source>
</evidence>
<keyword evidence="3" id="KW-0804">Transcription</keyword>
<organism evidence="5 6">
    <name type="scientific">Shinella curvata</name>
    <dbReference type="NCBI Taxonomy" id="1817964"/>
    <lineage>
        <taxon>Bacteria</taxon>
        <taxon>Pseudomonadati</taxon>
        <taxon>Pseudomonadota</taxon>
        <taxon>Alphaproteobacteria</taxon>
        <taxon>Hyphomicrobiales</taxon>
        <taxon>Rhizobiaceae</taxon>
        <taxon>Shinella</taxon>
    </lineage>
</organism>
<comment type="caution">
    <text evidence="5">The sequence shown here is derived from an EMBL/GenBank/DDBJ whole genome shotgun (WGS) entry which is preliminary data.</text>
</comment>